<name>A0A8H7MM54_9PLEO</name>
<protein>
    <submittedName>
        <fullName evidence="2">Uncharacterized protein</fullName>
    </submittedName>
</protein>
<dbReference type="Proteomes" id="UP000651452">
    <property type="component" value="Unassembled WGS sequence"/>
</dbReference>
<accession>A0A8H7MM54</accession>
<feature type="region of interest" description="Disordered" evidence="1">
    <location>
        <begin position="293"/>
        <end position="340"/>
    </location>
</feature>
<sequence>MTQAQQHHHNTTTQHIMYPQHTMFPPSFHTLPPREQSRYRRATPEQQRRIICDHEEACRASLMRGLTNALEEVDHSGCYGCILPGLYRNQCGYQFHVSQNGQRSEVIRREPPGPSYIWVWERRPVAWVVPSRFRYNRGDWRPATPPAPTPIPADQQIQLQRASSLEGWRMGHSSEQAPVPPQVLFGSAQQGQQMQQLQLQQQQQFRAWQQSQESLIDTPSIQGIQQVGFTAAVQQHAFPQQPQQLQLQQQQLQQQQQQLQQQQQQQLRAWQQSQNSLMGTSSIQGSQQVGFTAAVQQHASPQQPHPSFAAPQPQTPVPSVPVEPESVEETELESPEDAHLRRSLLAMLEQDDAAAET</sequence>
<keyword evidence="3" id="KW-1185">Reference proteome</keyword>
<reference evidence="2" key="1">
    <citation type="submission" date="2018-12" db="EMBL/GenBank/DDBJ databases">
        <authorList>
            <person name="Syme R.A."/>
            <person name="Farfan-Caceres L."/>
            <person name="Lichtenzveig J."/>
        </authorList>
    </citation>
    <scope>NUCLEOTIDE SEQUENCE</scope>
    <source>
        <strain evidence="2">Al4</strain>
    </source>
</reference>
<gene>
    <name evidence="2" type="ORF">EKO04_001871</name>
</gene>
<organism evidence="2 3">
    <name type="scientific">Ascochyta lentis</name>
    <dbReference type="NCBI Taxonomy" id="205686"/>
    <lineage>
        <taxon>Eukaryota</taxon>
        <taxon>Fungi</taxon>
        <taxon>Dikarya</taxon>
        <taxon>Ascomycota</taxon>
        <taxon>Pezizomycotina</taxon>
        <taxon>Dothideomycetes</taxon>
        <taxon>Pleosporomycetidae</taxon>
        <taxon>Pleosporales</taxon>
        <taxon>Pleosporineae</taxon>
        <taxon>Didymellaceae</taxon>
        <taxon>Ascochyta</taxon>
    </lineage>
</organism>
<evidence type="ECO:0000313" key="3">
    <source>
        <dbReference type="Proteomes" id="UP000651452"/>
    </source>
</evidence>
<feature type="region of interest" description="Disordered" evidence="1">
    <location>
        <begin position="1"/>
        <end position="24"/>
    </location>
</feature>
<dbReference type="AlphaFoldDB" id="A0A8H7MM54"/>
<evidence type="ECO:0000256" key="1">
    <source>
        <dbReference type="SAM" id="MobiDB-lite"/>
    </source>
</evidence>
<evidence type="ECO:0000313" key="2">
    <source>
        <dbReference type="EMBL" id="KAF9700255.1"/>
    </source>
</evidence>
<dbReference type="OrthoDB" id="10580804at2759"/>
<proteinExistence type="predicted"/>
<reference evidence="2" key="2">
    <citation type="submission" date="2020-09" db="EMBL/GenBank/DDBJ databases">
        <title>Reference genome assembly for Australian Ascochyta lentis isolate Al4.</title>
        <authorList>
            <person name="Lee R.C."/>
            <person name="Farfan-Caceres L.M."/>
            <person name="Debler J.W."/>
            <person name="Williams A.H."/>
            <person name="Henares B.M."/>
        </authorList>
    </citation>
    <scope>NUCLEOTIDE SEQUENCE</scope>
    <source>
        <strain evidence="2">Al4</strain>
    </source>
</reference>
<comment type="caution">
    <text evidence="2">The sequence shown here is derived from an EMBL/GenBank/DDBJ whole genome shotgun (WGS) entry which is preliminary data.</text>
</comment>
<feature type="compositionally biased region" description="Low complexity" evidence="1">
    <location>
        <begin position="293"/>
        <end position="307"/>
    </location>
</feature>
<dbReference type="EMBL" id="RZGK01000003">
    <property type="protein sequence ID" value="KAF9700255.1"/>
    <property type="molecule type" value="Genomic_DNA"/>
</dbReference>
<feature type="compositionally biased region" description="Basic residues" evidence="1">
    <location>
        <begin position="1"/>
        <end position="10"/>
    </location>
</feature>
<feature type="compositionally biased region" description="Acidic residues" evidence="1">
    <location>
        <begin position="325"/>
        <end position="335"/>
    </location>
</feature>